<gene>
    <name evidence="1" type="ORF">METZ01_LOCUS128836</name>
</gene>
<dbReference type="AlphaFoldDB" id="A0A381YH88"/>
<sequence>MMKDDVSVVLQSLVGLTDFTSL</sequence>
<dbReference type="EMBL" id="UINC01018154">
    <property type="protein sequence ID" value="SVA75982.1"/>
    <property type="molecule type" value="Genomic_DNA"/>
</dbReference>
<evidence type="ECO:0000313" key="1">
    <source>
        <dbReference type="EMBL" id="SVA75982.1"/>
    </source>
</evidence>
<proteinExistence type="predicted"/>
<accession>A0A381YH88</accession>
<reference evidence="1" key="1">
    <citation type="submission" date="2018-05" db="EMBL/GenBank/DDBJ databases">
        <authorList>
            <person name="Lanie J.A."/>
            <person name="Ng W.-L."/>
            <person name="Kazmierczak K.M."/>
            <person name="Andrzejewski T.M."/>
            <person name="Davidsen T.M."/>
            <person name="Wayne K.J."/>
            <person name="Tettelin H."/>
            <person name="Glass J.I."/>
            <person name="Rusch D."/>
            <person name="Podicherti R."/>
            <person name="Tsui H.-C.T."/>
            <person name="Winkler M.E."/>
        </authorList>
    </citation>
    <scope>NUCLEOTIDE SEQUENCE</scope>
</reference>
<organism evidence="1">
    <name type="scientific">marine metagenome</name>
    <dbReference type="NCBI Taxonomy" id="408172"/>
    <lineage>
        <taxon>unclassified sequences</taxon>
        <taxon>metagenomes</taxon>
        <taxon>ecological metagenomes</taxon>
    </lineage>
</organism>
<name>A0A381YH88_9ZZZZ</name>
<protein>
    <submittedName>
        <fullName evidence="1">Uncharacterized protein</fullName>
    </submittedName>
</protein>